<evidence type="ECO:0000313" key="2">
    <source>
        <dbReference type="EMBL" id="COW69507.1"/>
    </source>
</evidence>
<protein>
    <submittedName>
        <fullName evidence="2">Uncharacterized protein</fullName>
    </submittedName>
</protein>
<dbReference type="Proteomes" id="UP000038802">
    <property type="component" value="Unassembled WGS sequence"/>
</dbReference>
<organism evidence="2 3">
    <name type="scientific">Mycobacterium tuberculosis</name>
    <dbReference type="NCBI Taxonomy" id="1773"/>
    <lineage>
        <taxon>Bacteria</taxon>
        <taxon>Bacillati</taxon>
        <taxon>Actinomycetota</taxon>
        <taxon>Actinomycetes</taxon>
        <taxon>Mycobacteriales</taxon>
        <taxon>Mycobacteriaceae</taxon>
        <taxon>Mycobacterium</taxon>
        <taxon>Mycobacterium tuberculosis complex</taxon>
    </lineage>
</organism>
<reference evidence="3" key="1">
    <citation type="submission" date="2015-03" db="EMBL/GenBank/DDBJ databases">
        <authorList>
            <consortium name="Pathogen Informatics"/>
        </authorList>
    </citation>
    <scope>NUCLEOTIDE SEQUENCE [LARGE SCALE GENOMIC DNA]</scope>
    <source>
        <strain evidence="3">K00500041</strain>
    </source>
</reference>
<evidence type="ECO:0000313" key="3">
    <source>
        <dbReference type="Proteomes" id="UP000038802"/>
    </source>
</evidence>
<proteinExistence type="predicted"/>
<name>A0A0U0SE72_MYCTX</name>
<accession>A0A0U0SE72</accession>
<feature type="compositionally biased region" description="Low complexity" evidence="1">
    <location>
        <begin position="31"/>
        <end position="46"/>
    </location>
</feature>
<evidence type="ECO:0000256" key="1">
    <source>
        <dbReference type="SAM" id="MobiDB-lite"/>
    </source>
</evidence>
<dbReference type="AlphaFoldDB" id="A0A0U0SE72"/>
<gene>
    <name evidence="2" type="ORF">ERS007703_04062</name>
</gene>
<feature type="region of interest" description="Disordered" evidence="1">
    <location>
        <begin position="31"/>
        <end position="53"/>
    </location>
</feature>
<sequence length="53" mass="5442">MISKDITRSAPTIWTAWAATTPISAANTIPRARTGTPRAAATSGSTVANKSGR</sequence>
<dbReference type="EMBL" id="CSAE01000645">
    <property type="protein sequence ID" value="COW69507.1"/>
    <property type="molecule type" value="Genomic_DNA"/>
</dbReference>